<proteinExistence type="predicted"/>
<keyword evidence="3" id="KW-1185">Reference proteome</keyword>
<evidence type="ECO:0000313" key="2">
    <source>
        <dbReference type="EMBL" id="MBB5431287.1"/>
    </source>
</evidence>
<dbReference type="RefSeq" id="WP_246528192.1">
    <property type="nucleotide sequence ID" value="NZ_BAAAJD010000007.1"/>
</dbReference>
<dbReference type="AlphaFoldDB" id="A0A7W8QIU8"/>
<organism evidence="2 3">
    <name type="scientific">Nocardiopsis composta</name>
    <dbReference type="NCBI Taxonomy" id="157465"/>
    <lineage>
        <taxon>Bacteria</taxon>
        <taxon>Bacillati</taxon>
        <taxon>Actinomycetota</taxon>
        <taxon>Actinomycetes</taxon>
        <taxon>Streptosporangiales</taxon>
        <taxon>Nocardiopsidaceae</taxon>
        <taxon>Nocardiopsis</taxon>
    </lineage>
</organism>
<evidence type="ECO:0000256" key="1">
    <source>
        <dbReference type="SAM" id="MobiDB-lite"/>
    </source>
</evidence>
<name>A0A7W8QIU8_9ACTN</name>
<comment type="caution">
    <text evidence="2">The sequence shown here is derived from an EMBL/GenBank/DDBJ whole genome shotgun (WGS) entry which is preliminary data.</text>
</comment>
<gene>
    <name evidence="2" type="ORF">HDA36_001371</name>
</gene>
<evidence type="ECO:0000313" key="3">
    <source>
        <dbReference type="Proteomes" id="UP000572635"/>
    </source>
</evidence>
<reference evidence="2 3" key="1">
    <citation type="submission" date="2020-08" db="EMBL/GenBank/DDBJ databases">
        <title>Sequencing the genomes of 1000 actinobacteria strains.</title>
        <authorList>
            <person name="Klenk H.-P."/>
        </authorList>
    </citation>
    <scope>NUCLEOTIDE SEQUENCE [LARGE SCALE GENOMIC DNA]</scope>
    <source>
        <strain evidence="2 3">DSM 44551</strain>
    </source>
</reference>
<dbReference type="Proteomes" id="UP000572635">
    <property type="component" value="Unassembled WGS sequence"/>
</dbReference>
<dbReference type="EMBL" id="JACHDB010000001">
    <property type="protein sequence ID" value="MBB5431287.1"/>
    <property type="molecule type" value="Genomic_DNA"/>
</dbReference>
<accession>A0A7W8QIU8</accession>
<feature type="region of interest" description="Disordered" evidence="1">
    <location>
        <begin position="73"/>
        <end position="102"/>
    </location>
</feature>
<protein>
    <submittedName>
        <fullName evidence="2">Uncharacterized protein</fullName>
    </submittedName>
</protein>
<sequence>MAAPGPLGGVMAAPQTLSDSDDLKRLQKAFPGWRIWRSLANGRPAGWIATRLVDDEVEPTIIASGADELAERLTHPGRRAGRGVSRVQSASPERCSVGRGAP</sequence>